<proteinExistence type="predicted"/>
<protein>
    <submittedName>
        <fullName evidence="2">Uncharacterized protein</fullName>
    </submittedName>
</protein>
<comment type="caution">
    <text evidence="2">The sequence shown here is derived from an EMBL/GenBank/DDBJ whole genome shotgun (WGS) entry which is preliminary data.</text>
</comment>
<feature type="region of interest" description="Disordered" evidence="1">
    <location>
        <begin position="73"/>
        <end position="95"/>
    </location>
</feature>
<sequence>MNWIGGDLKRYKSKKNIGQKAKERLTIERNIKRWQKERLWNDNCSNFQSGQSQIDIPTPSLTLDSSQSQCSSSSLLLDSPKSTSTSTSESSTSVYYSLPSCKPKLLLQREKMSSSTPIKQETSLFDIMGIERPKIFPFKYIEGNVTNYQNDCQHSIQDNEIQQSGLNSSNNSFYND</sequence>
<keyword evidence="3" id="KW-1185">Reference proteome</keyword>
<name>A0A9Q0RPR6_BLOTA</name>
<gene>
    <name evidence="2" type="ORF">RDWZM_002248</name>
</gene>
<accession>A0A9Q0RPR6</accession>
<dbReference type="EMBL" id="JAPWDV010000001">
    <property type="protein sequence ID" value="KAJ6223703.1"/>
    <property type="molecule type" value="Genomic_DNA"/>
</dbReference>
<organism evidence="2 3">
    <name type="scientific">Blomia tropicalis</name>
    <name type="common">Mite</name>
    <dbReference type="NCBI Taxonomy" id="40697"/>
    <lineage>
        <taxon>Eukaryota</taxon>
        <taxon>Metazoa</taxon>
        <taxon>Ecdysozoa</taxon>
        <taxon>Arthropoda</taxon>
        <taxon>Chelicerata</taxon>
        <taxon>Arachnida</taxon>
        <taxon>Acari</taxon>
        <taxon>Acariformes</taxon>
        <taxon>Sarcoptiformes</taxon>
        <taxon>Astigmata</taxon>
        <taxon>Glycyphagoidea</taxon>
        <taxon>Echimyopodidae</taxon>
        <taxon>Blomia</taxon>
    </lineage>
</organism>
<dbReference type="Proteomes" id="UP001142055">
    <property type="component" value="Chromosome 1"/>
</dbReference>
<evidence type="ECO:0000256" key="1">
    <source>
        <dbReference type="SAM" id="MobiDB-lite"/>
    </source>
</evidence>
<dbReference type="AlphaFoldDB" id="A0A9Q0RPR6"/>
<reference evidence="2" key="1">
    <citation type="submission" date="2022-12" db="EMBL/GenBank/DDBJ databases">
        <title>Genome assemblies of Blomia tropicalis.</title>
        <authorList>
            <person name="Cui Y."/>
        </authorList>
    </citation>
    <scope>NUCLEOTIDE SEQUENCE</scope>
    <source>
        <tissue evidence="2">Adult mites</tissue>
    </source>
</reference>
<evidence type="ECO:0000313" key="3">
    <source>
        <dbReference type="Proteomes" id="UP001142055"/>
    </source>
</evidence>
<evidence type="ECO:0000313" key="2">
    <source>
        <dbReference type="EMBL" id="KAJ6223703.1"/>
    </source>
</evidence>